<dbReference type="AlphaFoldDB" id="A0A1S3FRE1"/>
<sequence length="235" mass="25832">MGKEEMSEKGRRRTGSCLPFVPTDTRSSPRLLWACAALLSLLLTGCFAANVLVTHHSLLRCGRKASTLPGYHKKVTCTREDSGPQKAGADGLWGCCPAGWRSLGPGCLLPLSGNSSWADSERNCSNMGAHLASISTQAELDFATQFLQSGFPYFLGLIYEESGQQWQWVDGTPFDPHAGFWHQNKPNHFQEGNCAVLVNHKDRWAWSNFSCAGKASRICELPRATFNQKPKQPSS</sequence>
<dbReference type="InterPro" id="IPR016187">
    <property type="entry name" value="CTDL_fold"/>
</dbReference>
<proteinExistence type="predicted"/>
<dbReference type="PANTHER" id="PTHR45710:SF26">
    <property type="entry name" value="RH26557P"/>
    <property type="match status" value="1"/>
</dbReference>
<evidence type="ECO:0000259" key="4">
    <source>
        <dbReference type="PROSITE" id="PS50041"/>
    </source>
</evidence>
<dbReference type="SMART" id="SM00034">
    <property type="entry name" value="CLECT"/>
    <property type="match status" value="1"/>
</dbReference>
<dbReference type="RefSeq" id="XP_012879121.1">
    <property type="nucleotide sequence ID" value="XM_013023667.1"/>
</dbReference>
<dbReference type="PANTHER" id="PTHR45710">
    <property type="entry name" value="C-TYPE LECTIN DOMAIN-CONTAINING PROTEIN 180"/>
    <property type="match status" value="1"/>
</dbReference>
<reference evidence="6" key="1">
    <citation type="submission" date="2025-08" db="UniProtKB">
        <authorList>
            <consortium name="RefSeq"/>
        </authorList>
    </citation>
    <scope>IDENTIFICATION</scope>
    <source>
        <tissue evidence="6">Kidney</tissue>
    </source>
</reference>
<dbReference type="CDD" id="cd03590">
    <property type="entry name" value="CLECT_DC-SIGN_like"/>
    <property type="match status" value="1"/>
</dbReference>
<keyword evidence="3" id="KW-0812">Transmembrane</keyword>
<comment type="subcellular location">
    <subcellularLocation>
        <location evidence="1">Cell membrane</location>
        <topology evidence="1">Single-pass type II membrane protein</topology>
    </subcellularLocation>
</comment>
<feature type="domain" description="C-type lectin" evidence="4">
    <location>
        <begin position="103"/>
        <end position="220"/>
    </location>
</feature>
<dbReference type="CTD" id="338339"/>
<dbReference type="GO" id="GO:0030246">
    <property type="term" value="F:carbohydrate binding"/>
    <property type="evidence" value="ECO:0007669"/>
    <property type="project" value="UniProtKB-KW"/>
</dbReference>
<dbReference type="InterPro" id="IPR016186">
    <property type="entry name" value="C-type_lectin-like/link_sf"/>
</dbReference>
<protein>
    <submittedName>
        <fullName evidence="6">C-type lectin domain family 4 member D isoform X1</fullName>
    </submittedName>
</protein>
<evidence type="ECO:0000256" key="1">
    <source>
        <dbReference type="ARBA" id="ARBA00004401"/>
    </source>
</evidence>
<dbReference type="OrthoDB" id="6133475at2759"/>
<evidence type="ECO:0000256" key="3">
    <source>
        <dbReference type="ARBA" id="ARBA00022968"/>
    </source>
</evidence>
<dbReference type="FunCoup" id="A0A1S3FRE1">
    <property type="interactions" value="437"/>
</dbReference>
<keyword evidence="5" id="KW-1185">Reference proteome</keyword>
<dbReference type="InterPro" id="IPR050828">
    <property type="entry name" value="C-type_lectin/matrix_domain"/>
</dbReference>
<dbReference type="Proteomes" id="UP000081671">
    <property type="component" value="Unplaced"/>
</dbReference>
<organism evidence="5 6">
    <name type="scientific">Dipodomys ordii</name>
    <name type="common">Ord's kangaroo rat</name>
    <dbReference type="NCBI Taxonomy" id="10020"/>
    <lineage>
        <taxon>Eukaryota</taxon>
        <taxon>Metazoa</taxon>
        <taxon>Chordata</taxon>
        <taxon>Craniata</taxon>
        <taxon>Vertebrata</taxon>
        <taxon>Euteleostomi</taxon>
        <taxon>Mammalia</taxon>
        <taxon>Eutheria</taxon>
        <taxon>Euarchontoglires</taxon>
        <taxon>Glires</taxon>
        <taxon>Rodentia</taxon>
        <taxon>Castorimorpha</taxon>
        <taxon>Heteromyidae</taxon>
        <taxon>Dipodomyinae</taxon>
        <taxon>Dipodomys</taxon>
    </lineage>
</organism>
<keyword evidence="3" id="KW-0735">Signal-anchor</keyword>
<evidence type="ECO:0000313" key="5">
    <source>
        <dbReference type="Proteomes" id="UP000081671"/>
    </source>
</evidence>
<name>A0A1S3FRE1_DIPOR</name>
<dbReference type="Pfam" id="PF00059">
    <property type="entry name" value="Lectin_C"/>
    <property type="match status" value="1"/>
</dbReference>
<dbReference type="KEGG" id="dord:105991099"/>
<dbReference type="PROSITE" id="PS50041">
    <property type="entry name" value="C_TYPE_LECTIN_2"/>
    <property type="match status" value="1"/>
</dbReference>
<dbReference type="SUPFAM" id="SSF56436">
    <property type="entry name" value="C-type lectin-like"/>
    <property type="match status" value="1"/>
</dbReference>
<evidence type="ECO:0000256" key="2">
    <source>
        <dbReference type="ARBA" id="ARBA00022734"/>
    </source>
</evidence>
<evidence type="ECO:0000313" key="6">
    <source>
        <dbReference type="RefSeq" id="XP_012879121.1"/>
    </source>
</evidence>
<keyword evidence="2" id="KW-0430">Lectin</keyword>
<gene>
    <name evidence="6" type="primary">Clec4d</name>
</gene>
<dbReference type="Gene3D" id="3.10.100.10">
    <property type="entry name" value="Mannose-Binding Protein A, subunit A"/>
    <property type="match status" value="1"/>
</dbReference>
<dbReference type="InterPro" id="IPR001304">
    <property type="entry name" value="C-type_lectin-like"/>
</dbReference>
<dbReference type="GeneID" id="105991099"/>
<dbReference type="GO" id="GO:0005886">
    <property type="term" value="C:plasma membrane"/>
    <property type="evidence" value="ECO:0007669"/>
    <property type="project" value="UniProtKB-SubCell"/>
</dbReference>
<dbReference type="InterPro" id="IPR033989">
    <property type="entry name" value="CD209-like_CTLD"/>
</dbReference>
<accession>A0A1S3FRE1</accession>
<dbReference type="InParanoid" id="A0A1S3FRE1"/>